<dbReference type="OrthoDB" id="2245989at2759"/>
<dbReference type="InterPro" id="IPR021833">
    <property type="entry name" value="DUF3425"/>
</dbReference>
<dbReference type="EMBL" id="CAAKMV010000044">
    <property type="protein sequence ID" value="VIO52815.1"/>
    <property type="molecule type" value="Genomic_DNA"/>
</dbReference>
<organism evidence="2 4">
    <name type="scientific">Gibberella zeae</name>
    <name type="common">Wheat head blight fungus</name>
    <name type="synonym">Fusarium graminearum</name>
    <dbReference type="NCBI Taxonomy" id="5518"/>
    <lineage>
        <taxon>Eukaryota</taxon>
        <taxon>Fungi</taxon>
        <taxon>Dikarya</taxon>
        <taxon>Ascomycota</taxon>
        <taxon>Pezizomycotina</taxon>
        <taxon>Sordariomycetes</taxon>
        <taxon>Hypocreomycetidae</taxon>
        <taxon>Hypocreales</taxon>
        <taxon>Nectriaceae</taxon>
        <taxon>Fusarium</taxon>
    </lineage>
</organism>
<dbReference type="PANTHER" id="PTHR38116:SF1">
    <property type="entry name" value="BZIP DOMAIN-CONTAINING PROTEIN"/>
    <property type="match status" value="1"/>
</dbReference>
<evidence type="ECO:0000313" key="4">
    <source>
        <dbReference type="Proteomes" id="UP000746612"/>
    </source>
</evidence>
<dbReference type="Pfam" id="PF11905">
    <property type="entry name" value="DUF3425"/>
    <property type="match status" value="1"/>
</dbReference>
<name>A0A4U9ES13_GIBZA</name>
<evidence type="ECO:0000313" key="3">
    <source>
        <dbReference type="EMBL" id="VIO52815.1"/>
    </source>
</evidence>
<gene>
    <name evidence="3" type="ORF">FUG_LOCUS55114</name>
    <name evidence="2" type="ORF">MDCFG202_LOCUS63812</name>
</gene>
<evidence type="ECO:0000256" key="1">
    <source>
        <dbReference type="SAM" id="MobiDB-lite"/>
    </source>
</evidence>
<dbReference type="PANTHER" id="PTHR38116">
    <property type="entry name" value="CHROMOSOME 7, WHOLE GENOME SHOTGUN SEQUENCE"/>
    <property type="match status" value="1"/>
</dbReference>
<dbReference type="OMA" id="IMAQYEA"/>
<evidence type="ECO:0000313" key="2">
    <source>
        <dbReference type="EMBL" id="CAG1969435.1"/>
    </source>
</evidence>
<feature type="region of interest" description="Disordered" evidence="1">
    <location>
        <begin position="28"/>
        <end position="54"/>
    </location>
</feature>
<evidence type="ECO:0008006" key="5">
    <source>
        <dbReference type="Google" id="ProtNLM"/>
    </source>
</evidence>
<reference evidence="3" key="1">
    <citation type="submission" date="2019-04" db="EMBL/GenBank/DDBJ databases">
        <authorList>
            <person name="Melise S."/>
            <person name="Noan J."/>
            <person name="Okalmin O."/>
        </authorList>
    </citation>
    <scope>NUCLEOTIDE SEQUENCE</scope>
    <source>
        <strain evidence="3">FN9</strain>
    </source>
</reference>
<dbReference type="Proteomes" id="UP000746612">
    <property type="component" value="Unassembled WGS sequence"/>
</dbReference>
<dbReference type="EMBL" id="CAJPIJ010000078">
    <property type="protein sequence ID" value="CAG1969435.1"/>
    <property type="molecule type" value="Genomic_DNA"/>
</dbReference>
<sequence length="306" mass="34883">MAEPVPPRPHHIYPDLLTQQPPILKRHKQCRNTSEPTDPDDDWMGITDARDRRRRQNRINQRAYRQFNHSNPTTKRRYIIEADSDKGKRKARDTVHDGLTTTSEGILILPTPRDRAIAYAFMQLVEVQHSLNSHRPAMLPSLIRLNAVNAVSKNASHIGIPLEGLCCDDVTSPWSIKTLGPLESTTTSLSCPESLHPTKLQTEIEHHPWVDLLPFPQLRDNMLRAYTGGFIDEDELCFDILGVTCSQGLDDAYLIVWGESHNPTSWEVSVGFLKKWGWLLKGCSELVQSTNRWRQQRGESTLNILI</sequence>
<accession>A0A4U9ES13</accession>
<protein>
    <recommendedName>
        <fullName evidence="5">BZIP domain-containing protein</fullName>
    </recommendedName>
</protein>
<dbReference type="AlphaFoldDB" id="A0A4U9ES13"/>
<proteinExistence type="predicted"/>
<reference evidence="2" key="2">
    <citation type="submission" date="2021-03" db="EMBL/GenBank/DDBJ databases">
        <authorList>
            <person name="Alouane T."/>
            <person name="Langin T."/>
            <person name="Bonhomme L."/>
        </authorList>
    </citation>
    <scope>NUCLEOTIDE SEQUENCE</scope>
    <source>
        <strain evidence="2">MDC_Fg202</strain>
    </source>
</reference>